<reference evidence="5 6" key="1">
    <citation type="submission" date="2015-06" db="EMBL/GenBank/DDBJ databases">
        <title>Genome sequence of Pseudoalteromonas peptidolytica.</title>
        <authorList>
            <person name="Xie B.-B."/>
            <person name="Rong J.-C."/>
            <person name="Qin Q.-L."/>
            <person name="Zhang Y.-Z."/>
        </authorList>
    </citation>
    <scope>NUCLEOTIDE SEQUENCE [LARGE SCALE GENOMIC DNA]</scope>
    <source>
        <strain evidence="5 6">F12-50-A1</strain>
    </source>
</reference>
<feature type="domain" description="3-dehydroquinate synthase N-terminal" evidence="3">
    <location>
        <begin position="126"/>
        <end position="235"/>
    </location>
</feature>
<evidence type="ECO:0000313" key="6">
    <source>
        <dbReference type="Proteomes" id="UP000660708"/>
    </source>
</evidence>
<evidence type="ECO:0008006" key="7">
    <source>
        <dbReference type="Google" id="ProtNLM"/>
    </source>
</evidence>
<dbReference type="Proteomes" id="UP000660708">
    <property type="component" value="Unassembled WGS sequence"/>
</dbReference>
<dbReference type="PANTHER" id="PTHR33563:SF1">
    <property type="entry name" value="3-DEHYDROQUINATE SYNTHASE"/>
    <property type="match status" value="1"/>
</dbReference>
<dbReference type="GO" id="GO:0009073">
    <property type="term" value="P:aromatic amino acid family biosynthetic process"/>
    <property type="evidence" value="ECO:0007669"/>
    <property type="project" value="UniProtKB-KW"/>
</dbReference>
<dbReference type="GO" id="GO:0003856">
    <property type="term" value="F:3-dehydroquinate synthase activity"/>
    <property type="evidence" value="ECO:0007669"/>
    <property type="project" value="InterPro"/>
</dbReference>
<feature type="domain" description="3-dehydroquinate synthase C-terminal" evidence="4">
    <location>
        <begin position="255"/>
        <end position="429"/>
    </location>
</feature>
<protein>
    <recommendedName>
        <fullName evidence="7">3-dehydroquinate synthase</fullName>
    </recommendedName>
</protein>
<evidence type="ECO:0000256" key="2">
    <source>
        <dbReference type="ARBA" id="ARBA00023141"/>
    </source>
</evidence>
<accession>A0A8I0MWI6</accession>
<dbReference type="GO" id="GO:0008652">
    <property type="term" value="P:amino acid biosynthetic process"/>
    <property type="evidence" value="ECO:0007669"/>
    <property type="project" value="UniProtKB-KW"/>
</dbReference>
<keyword evidence="6" id="KW-1185">Reference proteome</keyword>
<organism evidence="5 6">
    <name type="scientific">Pseudoalteromonas peptidolytica F12-50-A1</name>
    <dbReference type="NCBI Taxonomy" id="1315280"/>
    <lineage>
        <taxon>Bacteria</taxon>
        <taxon>Pseudomonadati</taxon>
        <taxon>Pseudomonadota</taxon>
        <taxon>Gammaproteobacteria</taxon>
        <taxon>Alteromonadales</taxon>
        <taxon>Pseudoalteromonadaceae</taxon>
        <taxon>Pseudoalteromonas</taxon>
    </lineage>
</organism>
<dbReference type="GO" id="GO:0016491">
    <property type="term" value="F:oxidoreductase activity"/>
    <property type="evidence" value="ECO:0007669"/>
    <property type="project" value="InterPro"/>
</dbReference>
<dbReference type="RefSeq" id="WP_147389386.1">
    <property type="nucleotide sequence ID" value="NZ_AQHF01000026.1"/>
</dbReference>
<evidence type="ECO:0000259" key="4">
    <source>
        <dbReference type="Pfam" id="PF26558"/>
    </source>
</evidence>
<dbReference type="EMBL" id="AQHF01000026">
    <property type="protein sequence ID" value="MBE0347121.1"/>
    <property type="molecule type" value="Genomic_DNA"/>
</dbReference>
<sequence>MEATVKKDEQVTEQYETAENINRRNAIKLSNIGEGKNDKRAELNGPIIWFDTKNLKQQSPDDDMFARIINLQYSGIITYLNNIENLIKYIPNRMLVILKLSDKKELEQFKKSKLCKQFKEDKSKRLVVSYTDNQMILPLKEEGFSVCYHCYVDDNDSLHSSVYDGLKADYLSILFKDPTNIPLELVIASLQKTNTILMKQISSPRDVDDAIVTLGVMEYGAEGVIYSPEEHSYLDEFISRIEHREQDNLPIQVGTVKASYPVGMGYRACIDTGTLFDDDEGMLVGSTSQGGILCCPEVYFLPYMELRPFRVNAGAVHSYVYNTNDRTDYMSELKAGSNVMLVNSKGRVRTAPVGRVKIEKRPLRIIEVEFPNGEQVNVIMQDDWHVRIFSADAKPLNISELKAGDKVLGYTTEVGRHVGIKIDENIIEK</sequence>
<dbReference type="PANTHER" id="PTHR33563">
    <property type="match status" value="1"/>
</dbReference>
<dbReference type="AlphaFoldDB" id="A0A8I0MWI6"/>
<dbReference type="Pfam" id="PF26558">
    <property type="entry name" value="DHQS_2nd"/>
    <property type="match status" value="1"/>
</dbReference>
<comment type="caution">
    <text evidence="5">The sequence shown here is derived from an EMBL/GenBank/DDBJ whole genome shotgun (WGS) entry which is preliminary data.</text>
</comment>
<name>A0A8I0MWI6_9GAMM</name>
<dbReference type="InterPro" id="IPR030960">
    <property type="entry name" value="DHQS/DOIS_N"/>
</dbReference>
<proteinExistence type="predicted"/>
<dbReference type="InterPro" id="IPR002812">
    <property type="entry name" value="DHQS"/>
</dbReference>
<evidence type="ECO:0000259" key="3">
    <source>
        <dbReference type="Pfam" id="PF01959"/>
    </source>
</evidence>
<evidence type="ECO:0000256" key="1">
    <source>
        <dbReference type="ARBA" id="ARBA00022605"/>
    </source>
</evidence>
<keyword evidence="2" id="KW-0057">Aromatic amino acid biosynthesis</keyword>
<dbReference type="InterPro" id="IPR056179">
    <property type="entry name" value="DHQS_C"/>
</dbReference>
<evidence type="ECO:0000313" key="5">
    <source>
        <dbReference type="EMBL" id="MBE0347121.1"/>
    </source>
</evidence>
<gene>
    <name evidence="5" type="ORF">PPEP_a1519</name>
</gene>
<keyword evidence="1" id="KW-0028">Amino-acid biosynthesis</keyword>
<dbReference type="Pfam" id="PF01959">
    <property type="entry name" value="DHQS"/>
    <property type="match status" value="1"/>
</dbReference>